<gene>
    <name evidence="3" type="ORF">ACFOUR_01895</name>
</gene>
<evidence type="ECO:0000256" key="1">
    <source>
        <dbReference type="ARBA" id="ARBA00023002"/>
    </source>
</evidence>
<evidence type="ECO:0000259" key="2">
    <source>
        <dbReference type="PROSITE" id="PS51176"/>
    </source>
</evidence>
<protein>
    <submittedName>
        <fullName evidence="3">Prephenate dehydrogenase/arogenate dehydrogenase family protein</fullName>
    </submittedName>
</protein>
<feature type="domain" description="Prephenate/arogenate dehydrogenase" evidence="2">
    <location>
        <begin position="1"/>
        <end position="265"/>
    </location>
</feature>
<sequence>MEVLVVGAGAMGRWIADVLDADVAVADVDEAVARETAAAVDARVVPLDPATGIGEAAGDADGPSADFDVVCLAVPMPLVEEAVVAHADRARGAIVDVTGVMAPALDAMTEHAPDLERCSLHPLFAPERAPGSVAVVTDEGGPLIDAILTDLEAAGNDLVETTAAEHDATMESVQAATHAAVLAFGLTADPVPQEFETPVYAALREQVERMAGGTPRVYADVQARFDGAAAVAAAAERVASADHDELDVILAGLRDRWGADGGDGA</sequence>
<organism evidence="3 4">
    <name type="scientific">Halovivax cerinus</name>
    <dbReference type="NCBI Taxonomy" id="1487865"/>
    <lineage>
        <taxon>Archaea</taxon>
        <taxon>Methanobacteriati</taxon>
        <taxon>Methanobacteriota</taxon>
        <taxon>Stenosarchaea group</taxon>
        <taxon>Halobacteria</taxon>
        <taxon>Halobacteriales</taxon>
        <taxon>Natrialbaceae</taxon>
        <taxon>Halovivax</taxon>
    </lineage>
</organism>
<evidence type="ECO:0000313" key="4">
    <source>
        <dbReference type="Proteomes" id="UP001595846"/>
    </source>
</evidence>
<dbReference type="SUPFAM" id="SSF48179">
    <property type="entry name" value="6-phosphogluconate dehydrogenase C-terminal domain-like"/>
    <property type="match status" value="1"/>
</dbReference>
<dbReference type="AlphaFoldDB" id="A0ABD5NJV3"/>
<dbReference type="SUPFAM" id="SSF51735">
    <property type="entry name" value="NAD(P)-binding Rossmann-fold domains"/>
    <property type="match status" value="1"/>
</dbReference>
<dbReference type="Gene3D" id="3.40.50.720">
    <property type="entry name" value="NAD(P)-binding Rossmann-like Domain"/>
    <property type="match status" value="1"/>
</dbReference>
<dbReference type="InterPro" id="IPR036291">
    <property type="entry name" value="NAD(P)-bd_dom_sf"/>
</dbReference>
<proteinExistence type="predicted"/>
<dbReference type="PANTHER" id="PTHR21363">
    <property type="entry name" value="PREPHENATE DEHYDROGENASE"/>
    <property type="match status" value="1"/>
</dbReference>
<dbReference type="PROSITE" id="PS51176">
    <property type="entry name" value="PDH_ADH"/>
    <property type="match status" value="1"/>
</dbReference>
<dbReference type="GeneID" id="73904709"/>
<keyword evidence="1" id="KW-0560">Oxidoreductase</keyword>
<accession>A0ABD5NJV3</accession>
<dbReference type="Proteomes" id="UP001595846">
    <property type="component" value="Unassembled WGS sequence"/>
</dbReference>
<evidence type="ECO:0000313" key="3">
    <source>
        <dbReference type="EMBL" id="MFC3957125.1"/>
    </source>
</evidence>
<keyword evidence="4" id="KW-1185">Reference proteome</keyword>
<dbReference type="Gene3D" id="1.10.3660.10">
    <property type="entry name" value="6-phosphogluconate dehydrogenase C-terminal like domain"/>
    <property type="match status" value="1"/>
</dbReference>
<comment type="caution">
    <text evidence="3">The sequence shown here is derived from an EMBL/GenBank/DDBJ whole genome shotgun (WGS) entry which is preliminary data.</text>
</comment>
<name>A0ABD5NJV3_9EURY</name>
<dbReference type="RefSeq" id="WP_256531944.1">
    <property type="nucleotide sequence ID" value="NZ_CP101824.1"/>
</dbReference>
<reference evidence="3 4" key="1">
    <citation type="journal article" date="2019" name="Int. J. Syst. Evol. Microbiol.">
        <title>The Global Catalogue of Microorganisms (GCM) 10K type strain sequencing project: providing services to taxonomists for standard genome sequencing and annotation.</title>
        <authorList>
            <consortium name="The Broad Institute Genomics Platform"/>
            <consortium name="The Broad Institute Genome Sequencing Center for Infectious Disease"/>
            <person name="Wu L."/>
            <person name="Ma J."/>
        </authorList>
    </citation>
    <scope>NUCLEOTIDE SEQUENCE [LARGE SCALE GENOMIC DNA]</scope>
    <source>
        <strain evidence="3 4">IBRC-M 10256</strain>
    </source>
</reference>
<dbReference type="PANTHER" id="PTHR21363:SF0">
    <property type="entry name" value="PREPHENATE DEHYDROGENASE [NADP(+)]"/>
    <property type="match status" value="1"/>
</dbReference>
<dbReference type="GO" id="GO:0008977">
    <property type="term" value="F:prephenate dehydrogenase (NAD+) activity"/>
    <property type="evidence" value="ECO:0007669"/>
    <property type="project" value="UniProtKB-ARBA"/>
</dbReference>
<dbReference type="InterPro" id="IPR003099">
    <property type="entry name" value="Prephen_DH"/>
</dbReference>
<dbReference type="EMBL" id="JBHSAQ010000001">
    <property type="protein sequence ID" value="MFC3957125.1"/>
    <property type="molecule type" value="Genomic_DNA"/>
</dbReference>
<dbReference type="InterPro" id="IPR050812">
    <property type="entry name" value="Preph/Arog_dehydrog"/>
</dbReference>
<dbReference type="InterPro" id="IPR008927">
    <property type="entry name" value="6-PGluconate_DH-like_C_sf"/>
</dbReference>